<dbReference type="OrthoDB" id="2935237at2759"/>
<accession>A0A1L9V5S5</accession>
<sequence>MAFDTPKSLTSILICAPWYYDSRARLISFKIDGTGELWCGGELTLYIVYEFEWKISTPEYLHQPIDPNGNLSKDGNVHHLAQFTLVMTRRRGPLHERTNQPVRIDDRLADSVFEEKQTYTVCLDKGKLSAPIIANRLHEFPGTEMLGLQLVFDRSPYPGAEDWRPGALQVRDVNDMVGARQFVSHHIRSFNGSLVDRCIVV</sequence>
<organism evidence="1 2">
    <name type="scientific">Aspergillus glaucus CBS 516.65</name>
    <dbReference type="NCBI Taxonomy" id="1160497"/>
    <lineage>
        <taxon>Eukaryota</taxon>
        <taxon>Fungi</taxon>
        <taxon>Dikarya</taxon>
        <taxon>Ascomycota</taxon>
        <taxon>Pezizomycotina</taxon>
        <taxon>Eurotiomycetes</taxon>
        <taxon>Eurotiomycetidae</taxon>
        <taxon>Eurotiales</taxon>
        <taxon>Aspergillaceae</taxon>
        <taxon>Aspergillus</taxon>
        <taxon>Aspergillus subgen. Aspergillus</taxon>
    </lineage>
</organism>
<keyword evidence="2" id="KW-1185">Reference proteome</keyword>
<evidence type="ECO:0000313" key="2">
    <source>
        <dbReference type="Proteomes" id="UP000184300"/>
    </source>
</evidence>
<gene>
    <name evidence="1" type="ORF">ASPGLDRAFT_61941</name>
</gene>
<reference evidence="2" key="1">
    <citation type="journal article" date="2017" name="Genome Biol.">
        <title>Comparative genomics reveals high biological diversity and specific adaptations in the industrially and medically important fungal genus Aspergillus.</title>
        <authorList>
            <person name="de Vries R.P."/>
            <person name="Riley R."/>
            <person name="Wiebenga A."/>
            <person name="Aguilar-Osorio G."/>
            <person name="Amillis S."/>
            <person name="Uchima C.A."/>
            <person name="Anderluh G."/>
            <person name="Asadollahi M."/>
            <person name="Askin M."/>
            <person name="Barry K."/>
            <person name="Battaglia E."/>
            <person name="Bayram O."/>
            <person name="Benocci T."/>
            <person name="Braus-Stromeyer S.A."/>
            <person name="Caldana C."/>
            <person name="Canovas D."/>
            <person name="Cerqueira G.C."/>
            <person name="Chen F."/>
            <person name="Chen W."/>
            <person name="Choi C."/>
            <person name="Clum A."/>
            <person name="Dos Santos R.A."/>
            <person name="Damasio A.R."/>
            <person name="Diallinas G."/>
            <person name="Emri T."/>
            <person name="Fekete E."/>
            <person name="Flipphi M."/>
            <person name="Freyberg S."/>
            <person name="Gallo A."/>
            <person name="Gournas C."/>
            <person name="Habgood R."/>
            <person name="Hainaut M."/>
            <person name="Harispe M.L."/>
            <person name="Henrissat B."/>
            <person name="Hilden K.S."/>
            <person name="Hope R."/>
            <person name="Hossain A."/>
            <person name="Karabika E."/>
            <person name="Karaffa L."/>
            <person name="Karanyi Z."/>
            <person name="Krasevec N."/>
            <person name="Kuo A."/>
            <person name="Kusch H."/>
            <person name="LaButti K."/>
            <person name="Lagendijk E.L."/>
            <person name="Lapidus A."/>
            <person name="Levasseur A."/>
            <person name="Lindquist E."/>
            <person name="Lipzen A."/>
            <person name="Logrieco A.F."/>
            <person name="MacCabe A."/>
            <person name="Maekelae M.R."/>
            <person name="Malavazi I."/>
            <person name="Melin P."/>
            <person name="Meyer V."/>
            <person name="Mielnichuk N."/>
            <person name="Miskei M."/>
            <person name="Molnar A.P."/>
            <person name="Mule G."/>
            <person name="Ngan C.Y."/>
            <person name="Orejas M."/>
            <person name="Orosz E."/>
            <person name="Ouedraogo J.P."/>
            <person name="Overkamp K.M."/>
            <person name="Park H.-S."/>
            <person name="Perrone G."/>
            <person name="Piumi F."/>
            <person name="Punt P.J."/>
            <person name="Ram A.F."/>
            <person name="Ramon A."/>
            <person name="Rauscher S."/>
            <person name="Record E."/>
            <person name="Riano-Pachon D.M."/>
            <person name="Robert V."/>
            <person name="Roehrig J."/>
            <person name="Ruller R."/>
            <person name="Salamov A."/>
            <person name="Salih N.S."/>
            <person name="Samson R.A."/>
            <person name="Sandor E."/>
            <person name="Sanguinetti M."/>
            <person name="Schuetze T."/>
            <person name="Sepcic K."/>
            <person name="Shelest E."/>
            <person name="Sherlock G."/>
            <person name="Sophianopoulou V."/>
            <person name="Squina F.M."/>
            <person name="Sun H."/>
            <person name="Susca A."/>
            <person name="Todd R.B."/>
            <person name="Tsang A."/>
            <person name="Unkles S.E."/>
            <person name="van de Wiele N."/>
            <person name="van Rossen-Uffink D."/>
            <person name="Oliveira J.V."/>
            <person name="Vesth T.C."/>
            <person name="Visser J."/>
            <person name="Yu J.-H."/>
            <person name="Zhou M."/>
            <person name="Andersen M.R."/>
            <person name="Archer D.B."/>
            <person name="Baker S.E."/>
            <person name="Benoit I."/>
            <person name="Brakhage A.A."/>
            <person name="Braus G.H."/>
            <person name="Fischer R."/>
            <person name="Frisvad J.C."/>
            <person name="Goldman G.H."/>
            <person name="Houbraken J."/>
            <person name="Oakley B."/>
            <person name="Pocsi I."/>
            <person name="Scazzocchio C."/>
            <person name="Seiboth B."/>
            <person name="vanKuyk P.A."/>
            <person name="Wortman J."/>
            <person name="Dyer P.S."/>
            <person name="Grigoriev I.V."/>
        </authorList>
    </citation>
    <scope>NUCLEOTIDE SEQUENCE [LARGE SCALE GENOMIC DNA]</scope>
    <source>
        <strain evidence="2">CBS 516.65</strain>
    </source>
</reference>
<evidence type="ECO:0000313" key="1">
    <source>
        <dbReference type="EMBL" id="OJJ79192.1"/>
    </source>
</evidence>
<protein>
    <submittedName>
        <fullName evidence="1">Uncharacterized protein</fullName>
    </submittedName>
</protein>
<dbReference type="VEuPathDB" id="FungiDB:ASPGLDRAFT_61941"/>
<dbReference type="AlphaFoldDB" id="A0A1L9V5S5"/>
<dbReference type="Proteomes" id="UP000184300">
    <property type="component" value="Unassembled WGS sequence"/>
</dbReference>
<dbReference type="GeneID" id="34464757"/>
<dbReference type="RefSeq" id="XP_022395890.1">
    <property type="nucleotide sequence ID" value="XM_022548497.1"/>
</dbReference>
<dbReference type="EMBL" id="KV878920">
    <property type="protein sequence ID" value="OJJ79192.1"/>
    <property type="molecule type" value="Genomic_DNA"/>
</dbReference>
<proteinExistence type="predicted"/>
<name>A0A1L9V5S5_ASPGL</name>